<dbReference type="Gene3D" id="3.40.630.30">
    <property type="match status" value="2"/>
</dbReference>
<name>A0AAN8U710_SOLBU</name>
<dbReference type="PROSITE" id="PS51186">
    <property type="entry name" value="GNAT"/>
    <property type="match status" value="2"/>
</dbReference>
<dbReference type="SUPFAM" id="SSF55729">
    <property type="entry name" value="Acyl-CoA N-acyltransferases (Nat)"/>
    <property type="match status" value="2"/>
</dbReference>
<gene>
    <name evidence="2" type="ORF">RDI58_002628</name>
</gene>
<evidence type="ECO:0000313" key="3">
    <source>
        <dbReference type="Proteomes" id="UP001371456"/>
    </source>
</evidence>
<dbReference type="PANTHER" id="PTHR46067:SF14">
    <property type="entry name" value="N-ACETYLTRANSFERASE DOMAIN-CONTAINING PROTEIN"/>
    <property type="match status" value="1"/>
</dbReference>
<organism evidence="2 3">
    <name type="scientific">Solanum bulbocastanum</name>
    <name type="common">Wild potato</name>
    <dbReference type="NCBI Taxonomy" id="147425"/>
    <lineage>
        <taxon>Eukaryota</taxon>
        <taxon>Viridiplantae</taxon>
        <taxon>Streptophyta</taxon>
        <taxon>Embryophyta</taxon>
        <taxon>Tracheophyta</taxon>
        <taxon>Spermatophyta</taxon>
        <taxon>Magnoliopsida</taxon>
        <taxon>eudicotyledons</taxon>
        <taxon>Gunneridae</taxon>
        <taxon>Pentapetalae</taxon>
        <taxon>asterids</taxon>
        <taxon>lamiids</taxon>
        <taxon>Solanales</taxon>
        <taxon>Solanaceae</taxon>
        <taxon>Solanoideae</taxon>
        <taxon>Solaneae</taxon>
        <taxon>Solanum</taxon>
    </lineage>
</organism>
<sequence>MDSSRITLRLYRSTDVDDVLSWASDDRITRSTHFSTLTSKEDALNFIDKSSIPWRRSICIDDRSIGMVVARPGSGDDRCRAEIGYVLGVEYWGQGITPEAVKMAIPLILEEFPEIVRLQALSNAEHKASHRVLEKAGFIKDDMDSSRISLRPFKLTDVDDMMLWAGDDRVTQTIRWNTFTSKGEALTFIKDVCIPHPWRRSICIDDRSIGFVSVFPGSGDDRNRADVGYAVAFEYWGQGIGTEAVKMTVPQVYSEFPEVIRLQALVDVENKASQRVLEKVGFIKEGKLRKYGYHKGKLVDLFMYSLLSTESIY</sequence>
<dbReference type="Proteomes" id="UP001371456">
    <property type="component" value="Unassembled WGS sequence"/>
</dbReference>
<evidence type="ECO:0000313" key="2">
    <source>
        <dbReference type="EMBL" id="KAK6804844.1"/>
    </source>
</evidence>
<dbReference type="EMBL" id="JBANQN010000001">
    <property type="protein sequence ID" value="KAK6804844.1"/>
    <property type="molecule type" value="Genomic_DNA"/>
</dbReference>
<feature type="domain" description="N-acetyltransferase" evidence="1">
    <location>
        <begin position="148"/>
        <end position="308"/>
    </location>
</feature>
<dbReference type="PANTHER" id="PTHR46067">
    <property type="entry name" value="ACYL-COA N-ACYLTRANSFERASES (NAT) SUPERFAMILY PROTEIN"/>
    <property type="match status" value="1"/>
</dbReference>
<dbReference type="GO" id="GO:0016747">
    <property type="term" value="F:acyltransferase activity, transferring groups other than amino-acyl groups"/>
    <property type="evidence" value="ECO:0007669"/>
    <property type="project" value="InterPro"/>
</dbReference>
<proteinExistence type="predicted"/>
<dbReference type="InterPro" id="IPR016181">
    <property type="entry name" value="Acyl_CoA_acyltransferase"/>
</dbReference>
<keyword evidence="3" id="KW-1185">Reference proteome</keyword>
<protein>
    <recommendedName>
        <fullName evidence="1">N-acetyltransferase domain-containing protein</fullName>
    </recommendedName>
</protein>
<dbReference type="AlphaFoldDB" id="A0AAN8U710"/>
<evidence type="ECO:0000259" key="1">
    <source>
        <dbReference type="PROSITE" id="PS51186"/>
    </source>
</evidence>
<feature type="domain" description="N-acetyltransferase" evidence="1">
    <location>
        <begin position="6"/>
        <end position="157"/>
    </location>
</feature>
<comment type="caution">
    <text evidence="2">The sequence shown here is derived from an EMBL/GenBank/DDBJ whole genome shotgun (WGS) entry which is preliminary data.</text>
</comment>
<reference evidence="2 3" key="1">
    <citation type="submission" date="2024-02" db="EMBL/GenBank/DDBJ databases">
        <title>de novo genome assembly of Solanum bulbocastanum strain 11H21.</title>
        <authorList>
            <person name="Hosaka A.J."/>
        </authorList>
    </citation>
    <scope>NUCLEOTIDE SEQUENCE [LARGE SCALE GENOMIC DNA]</scope>
    <source>
        <tissue evidence="2">Young leaves</tissue>
    </source>
</reference>
<dbReference type="Pfam" id="PF13302">
    <property type="entry name" value="Acetyltransf_3"/>
    <property type="match status" value="2"/>
</dbReference>
<dbReference type="InterPro" id="IPR000182">
    <property type="entry name" value="GNAT_dom"/>
</dbReference>
<accession>A0AAN8U710</accession>